<feature type="transmembrane region" description="Helical" evidence="1">
    <location>
        <begin position="423"/>
        <end position="445"/>
    </location>
</feature>
<dbReference type="InterPro" id="IPR018702">
    <property type="entry name" value="DUF2207"/>
</dbReference>
<dbReference type="AlphaFoldDB" id="A0A366I0X4"/>
<dbReference type="Proteomes" id="UP000253490">
    <property type="component" value="Unassembled WGS sequence"/>
</dbReference>
<feature type="transmembrane region" description="Helical" evidence="1">
    <location>
        <begin position="265"/>
        <end position="282"/>
    </location>
</feature>
<dbReference type="Pfam" id="PF09972">
    <property type="entry name" value="DUF2207"/>
    <property type="match status" value="1"/>
</dbReference>
<keyword evidence="1" id="KW-0812">Transmembrane</keyword>
<evidence type="ECO:0000313" key="5">
    <source>
        <dbReference type="EMBL" id="RBP61033.1"/>
    </source>
</evidence>
<reference evidence="5 6" key="1">
    <citation type="submission" date="2018-06" db="EMBL/GenBank/DDBJ databases">
        <title>Genomic Encyclopedia of Type Strains, Phase IV (KMG-IV): sequencing the most valuable type-strain genomes for metagenomic binning, comparative biology and taxonomic classification.</title>
        <authorList>
            <person name="Goeker M."/>
        </authorList>
    </citation>
    <scope>NUCLEOTIDE SEQUENCE [LARGE SCALE GENOMIC DNA]</scope>
    <source>
        <strain evidence="5 6">DSM 22112</strain>
    </source>
</reference>
<keyword evidence="1" id="KW-0472">Membrane</keyword>
<organism evidence="5 6">
    <name type="scientific">Alkalibaculum bacchi</name>
    <dbReference type="NCBI Taxonomy" id="645887"/>
    <lineage>
        <taxon>Bacteria</taxon>
        <taxon>Bacillati</taxon>
        <taxon>Bacillota</taxon>
        <taxon>Clostridia</taxon>
        <taxon>Eubacteriales</taxon>
        <taxon>Eubacteriaceae</taxon>
        <taxon>Alkalibaculum</taxon>
    </lineage>
</organism>
<keyword evidence="6" id="KW-1185">Reference proteome</keyword>
<proteinExistence type="predicted"/>
<evidence type="ECO:0000256" key="2">
    <source>
        <dbReference type="SAM" id="SignalP"/>
    </source>
</evidence>
<dbReference type="EMBL" id="QNRX01000015">
    <property type="protein sequence ID" value="RBP61033.1"/>
    <property type="molecule type" value="Genomic_DNA"/>
</dbReference>
<accession>A0A366I0X4</accession>
<keyword evidence="1" id="KW-1133">Transmembrane helix</keyword>
<feature type="chain" id="PRO_5016686630" evidence="2">
    <location>
        <begin position="26"/>
        <end position="590"/>
    </location>
</feature>
<comment type="caution">
    <text evidence="5">The sequence shown here is derived from an EMBL/GenBank/DDBJ whole genome shotgun (WGS) entry which is preliminary data.</text>
</comment>
<dbReference type="OrthoDB" id="9767603at2"/>
<evidence type="ECO:0000259" key="4">
    <source>
        <dbReference type="Pfam" id="PF20990"/>
    </source>
</evidence>
<evidence type="ECO:0000256" key="1">
    <source>
        <dbReference type="SAM" id="Phobius"/>
    </source>
</evidence>
<dbReference type="InterPro" id="IPR048389">
    <property type="entry name" value="YciQ-like_C"/>
</dbReference>
<evidence type="ECO:0000259" key="3">
    <source>
        <dbReference type="Pfam" id="PF09972"/>
    </source>
</evidence>
<gene>
    <name evidence="5" type="ORF">DES36_11531</name>
</gene>
<evidence type="ECO:0000313" key="6">
    <source>
        <dbReference type="Proteomes" id="UP000253490"/>
    </source>
</evidence>
<keyword evidence="2" id="KW-0732">Signal</keyword>
<feature type="signal peptide" evidence="2">
    <location>
        <begin position="1"/>
        <end position="25"/>
    </location>
</feature>
<name>A0A366I0X4_9FIRM</name>
<sequence>MKKSKCLFVFILFSLILFVALPVHAEEDLRIVNWSIDSKLKDNGDLEIIEDITFLFEDHFNGVFREIVLNNTGGVDKVKVSEILNGNPIEFTQVYDGKKGDENIYQLIEDEGTSTIQIFSPSKDEQKTFRIKYTVKDVSVKYNDTGELYYQFIGKENETPIDSFTIKIQLPQRINERVKVFAHGPTNGIIDFQGDNSILAQIREVPENTFVEARVLFPIEFIPNSTNIINEDAYNAIMAEERSYVEELEAKEIRKEKQKEFIGKYTPYLTGLWALVLSFFMFKYRRRKESIEDLNYKSYPDSVPPAIVAQLVYNMITTDTIMATIYDLARQGYLSIEEKSKYATNNFKFEKSNKSTYSLSRHEKFLMEWLFNTIGNGQKIETKDISKYGKNNPTEFSKDYHEWVKIVREETKEKGYYDESSKALGVILFITGLIAIIGGIIGMVFEAYSGILLLILGIVGIIYAIILLTRKSDYGFVQRKKWLDFRKDLKQRSKTLDIDQLPLSLDQSLIYGLVLGLGVSTLQIFQPFVSENFVPNYWIYWMFFNNNSGKNAFEESLNHSFDNSTSSIGTGGNFTGGGGGGAGGGGAGGF</sequence>
<protein>
    <submittedName>
        <fullName evidence="5">Putative membrane protein</fullName>
    </submittedName>
</protein>
<feature type="domain" description="Predicted membrane protein YciQ-like C-terminal" evidence="4">
    <location>
        <begin position="299"/>
        <end position="517"/>
    </location>
</feature>
<dbReference type="Pfam" id="PF20990">
    <property type="entry name" value="DUF2207_C"/>
    <property type="match status" value="1"/>
</dbReference>
<feature type="transmembrane region" description="Helical" evidence="1">
    <location>
        <begin position="451"/>
        <end position="469"/>
    </location>
</feature>
<feature type="domain" description="DUF2207" evidence="3">
    <location>
        <begin position="33"/>
        <end position="217"/>
    </location>
</feature>
<dbReference type="RefSeq" id="WP_113921248.1">
    <property type="nucleotide sequence ID" value="NZ_QNRX01000015.1"/>
</dbReference>